<dbReference type="PATRIC" id="fig|1302648.3.peg.1926"/>
<evidence type="ECO:0000313" key="4">
    <source>
        <dbReference type="EMBL" id="KFN89529.1"/>
    </source>
</evidence>
<dbReference type="Proteomes" id="UP000029381">
    <property type="component" value="Unassembled WGS sequence"/>
</dbReference>
<evidence type="ECO:0000256" key="2">
    <source>
        <dbReference type="ARBA" id="ARBA00023295"/>
    </source>
</evidence>
<dbReference type="EC" id="3.2.2.1" evidence="4"/>
<dbReference type="CDD" id="cd02651">
    <property type="entry name" value="nuc_hydro_IU_UC_XIUA"/>
    <property type="match status" value="1"/>
</dbReference>
<organism evidence="4 5">
    <name type="scientific">Tetragenococcus muriaticus 3MR10-3</name>
    <dbReference type="NCBI Taxonomy" id="1302648"/>
    <lineage>
        <taxon>Bacteria</taxon>
        <taxon>Bacillati</taxon>
        <taxon>Bacillota</taxon>
        <taxon>Bacilli</taxon>
        <taxon>Lactobacillales</taxon>
        <taxon>Enterococcaceae</taxon>
        <taxon>Tetragenococcus</taxon>
    </lineage>
</organism>
<feature type="domain" description="Inosine/uridine-preferring nucleoside hydrolase" evidence="3">
    <location>
        <begin position="6"/>
        <end position="296"/>
    </location>
</feature>
<dbReference type="Gene3D" id="3.90.245.10">
    <property type="entry name" value="Ribonucleoside hydrolase-like"/>
    <property type="match status" value="1"/>
</dbReference>
<keyword evidence="5" id="KW-1185">Reference proteome</keyword>
<comment type="caution">
    <text evidence="4">The sequence shown here is derived from an EMBL/GenBank/DDBJ whole genome shotgun (WGS) entry which is preliminary data.</text>
</comment>
<gene>
    <name evidence="4" type="ORF">TMU3MR103_1966</name>
</gene>
<reference evidence="4 5" key="1">
    <citation type="submission" date="2014-08" db="EMBL/GenBank/DDBJ databases">
        <title>Genome sequence of Tetragenococcus muriaticus.</title>
        <authorList>
            <person name="Chuea-nongthon C."/>
            <person name="Rodtong S."/>
            <person name="Yongsawatdigul J."/>
            <person name="Steele J.L."/>
            <person name="Liu X.-y."/>
            <person name="Speers J."/>
            <person name="Glasner J.D."/>
            <person name="Neeno-Eckwall E.C."/>
        </authorList>
    </citation>
    <scope>NUCLEOTIDE SEQUENCE [LARGE SCALE GENOMIC DNA]</scope>
    <source>
        <strain evidence="4 5">3MR10-3</strain>
    </source>
</reference>
<proteinExistence type="predicted"/>
<dbReference type="PANTHER" id="PTHR12304">
    <property type="entry name" value="INOSINE-URIDINE PREFERRING NUCLEOSIDE HYDROLASE"/>
    <property type="match status" value="1"/>
</dbReference>
<dbReference type="AlphaFoldDB" id="A0A091BXS3"/>
<dbReference type="InterPro" id="IPR001910">
    <property type="entry name" value="Inosine/uridine_hydrolase_dom"/>
</dbReference>
<dbReference type="InterPro" id="IPR023186">
    <property type="entry name" value="IUNH"/>
</dbReference>
<dbReference type="GO" id="GO:0006152">
    <property type="term" value="P:purine nucleoside catabolic process"/>
    <property type="evidence" value="ECO:0007669"/>
    <property type="project" value="TreeGrafter"/>
</dbReference>
<dbReference type="GO" id="GO:0008477">
    <property type="term" value="F:purine nucleosidase activity"/>
    <property type="evidence" value="ECO:0007669"/>
    <property type="project" value="UniProtKB-EC"/>
</dbReference>
<name>A0A091BXS3_9ENTE</name>
<dbReference type="EMBL" id="JPVT01000213">
    <property type="protein sequence ID" value="KFN89529.1"/>
    <property type="molecule type" value="Genomic_DNA"/>
</dbReference>
<dbReference type="SUPFAM" id="SSF53590">
    <property type="entry name" value="Nucleoside hydrolase"/>
    <property type="match status" value="1"/>
</dbReference>
<evidence type="ECO:0000259" key="3">
    <source>
        <dbReference type="Pfam" id="PF01156"/>
    </source>
</evidence>
<evidence type="ECO:0000313" key="5">
    <source>
        <dbReference type="Proteomes" id="UP000029381"/>
    </source>
</evidence>
<protein>
    <submittedName>
        <fullName evidence="4">Inosine-uridine preferring nucleoside hydrolase</fullName>
        <ecNumber evidence="4">3.2.2.1</ecNumber>
    </submittedName>
</protein>
<keyword evidence="1 4" id="KW-0378">Hydrolase</keyword>
<dbReference type="Pfam" id="PF01156">
    <property type="entry name" value="IU_nuc_hydro"/>
    <property type="match status" value="1"/>
</dbReference>
<dbReference type="InterPro" id="IPR036452">
    <property type="entry name" value="Ribo_hydro-like"/>
</dbReference>
<sequence length="309" mass="33899">MTKRKVIIDTDPGIDDAAAMAIMLFSEQVEVPLITTVTGNVSLDKTTYNALRLLPLFGKEVPVAKGADHPLLREPVDASDVHGETGMDGYDFPEPNEDLLLNETAVEAMYRVIMESDEPITLMPIGPMTNVALLLREHPDVKENIQEIVSMGGSTSRGNIGIYSEFNYHVDPEAAKIVYESGLPITMAGLNIGDKALLYIEDLEKLQKANPVGDMLYHIFLRYRSGDGKVGLRIYDAYAAGYILNPEMYTTQKTFVGIETKGEFTSGASAADLGNSLGRTHNANVLVDVDGEGFKEWFVNSIKNLILNH</sequence>
<evidence type="ECO:0000256" key="1">
    <source>
        <dbReference type="ARBA" id="ARBA00022801"/>
    </source>
</evidence>
<dbReference type="NCBIfam" id="NF008036">
    <property type="entry name" value="PRK10768.1"/>
    <property type="match status" value="1"/>
</dbReference>
<dbReference type="RefSeq" id="WP_038024115.1">
    <property type="nucleotide sequence ID" value="NZ_JPVT01000213.1"/>
</dbReference>
<dbReference type="PANTHER" id="PTHR12304:SF15">
    <property type="entry name" value="NON-SPECIFIC RIBONUCLEOSIDE HYDROLASE RIHC"/>
    <property type="match status" value="1"/>
</dbReference>
<keyword evidence="2 4" id="KW-0326">Glycosidase</keyword>
<dbReference type="GO" id="GO:0005829">
    <property type="term" value="C:cytosol"/>
    <property type="evidence" value="ECO:0007669"/>
    <property type="project" value="TreeGrafter"/>
</dbReference>
<accession>A0A091BXS3</accession>